<keyword evidence="5 14" id="KW-0436">Ligase</keyword>
<dbReference type="Gene3D" id="3.40.50.20">
    <property type="match status" value="1"/>
</dbReference>
<dbReference type="PANTHER" id="PTHR43472">
    <property type="entry name" value="PHOSPHORIBOSYLAMINE--GLYCINE LIGASE"/>
    <property type="match status" value="1"/>
</dbReference>
<evidence type="ECO:0000256" key="4">
    <source>
        <dbReference type="ARBA" id="ARBA00013255"/>
    </source>
</evidence>
<comment type="caution">
    <text evidence="17">The sequence shown here is derived from an EMBL/GenBank/DDBJ whole genome shotgun (WGS) entry which is preliminary data.</text>
</comment>
<dbReference type="GO" id="GO:0004637">
    <property type="term" value="F:phosphoribosylamine-glycine ligase activity"/>
    <property type="evidence" value="ECO:0007669"/>
    <property type="project" value="UniProtKB-UniRule"/>
</dbReference>
<dbReference type="GO" id="GO:0006189">
    <property type="term" value="P:'de novo' IMP biosynthetic process"/>
    <property type="evidence" value="ECO:0007669"/>
    <property type="project" value="UniProtKB-UniRule"/>
</dbReference>
<dbReference type="Gene3D" id="3.30.1490.20">
    <property type="entry name" value="ATP-grasp fold, A domain"/>
    <property type="match status" value="1"/>
</dbReference>
<sequence>MNILLLGGGGREHALAWKLAQSPRLSTLYAAPGNPGIAQHATLVDLDATDHRAVLDFCTRHSISLVVIGPEAPLVDGLADNLRTMGVAVFGPDKKPAQLEGSKGFTKDLCQRANIPTAGYIRVTSKDGAIAALDDFTLPVVIKADGLAAGKGVIIAETRQEALEALDTMFSGAFGKAGEEVVLEEFMTGEEASFFALTDGSAILPFGSAQDHKRVGDGDTGPNTGGMGAYSPARVLTPELEAQVIERIIKPTVETLAAEGMPYSGVLYAGLMLTEEGPKLIEYNARFGDPECQVLMMRFDGDLVELLLAVAEGKLAEQGPVQLADRTALTIVMAANGYPGTPEKGGAIKGIDAAEAQGARVFHAGTAEKDGMIVANGGRVLNVTATGDTVGAAQAAAYAAVDAIDFPTGFCRRDIGWREVAREAQYGPNRRGIGTCPPCPAPPSVLK</sequence>
<dbReference type="AlphaFoldDB" id="A0AA42WZN5"/>
<dbReference type="PROSITE" id="PS50975">
    <property type="entry name" value="ATP_GRASP"/>
    <property type="match status" value="1"/>
</dbReference>
<dbReference type="InterPro" id="IPR011054">
    <property type="entry name" value="Rudment_hybrid_motif"/>
</dbReference>
<dbReference type="GO" id="GO:0046872">
    <property type="term" value="F:metal ion binding"/>
    <property type="evidence" value="ECO:0007669"/>
    <property type="project" value="UniProtKB-KW"/>
</dbReference>
<dbReference type="InterPro" id="IPR037123">
    <property type="entry name" value="PRibGlycinamide_synth_C_sf"/>
</dbReference>
<dbReference type="InterPro" id="IPR020559">
    <property type="entry name" value="PRibGlycinamide_synth_CS"/>
</dbReference>
<dbReference type="FunFam" id="3.40.50.20:FF:000006">
    <property type="entry name" value="Phosphoribosylamine--glycine ligase, chloroplastic"/>
    <property type="match status" value="1"/>
</dbReference>
<dbReference type="SUPFAM" id="SSF52440">
    <property type="entry name" value="PreATP-grasp domain"/>
    <property type="match status" value="1"/>
</dbReference>
<comment type="pathway">
    <text evidence="3 14">Purine metabolism; IMP biosynthesis via de novo pathway; N(1)-(5-phospho-D-ribosyl)glycinamide from 5-phospho-alpha-D-ribose 1-diphosphate: step 2/2.</text>
</comment>
<keyword evidence="8 14" id="KW-0658">Purine biosynthesis</keyword>
<comment type="catalytic activity">
    <reaction evidence="14">
        <text>5-phospho-beta-D-ribosylamine + glycine + ATP = N(1)-(5-phospho-beta-D-ribosyl)glycinamide + ADP + phosphate + H(+)</text>
        <dbReference type="Rhea" id="RHEA:17453"/>
        <dbReference type="ChEBI" id="CHEBI:15378"/>
        <dbReference type="ChEBI" id="CHEBI:30616"/>
        <dbReference type="ChEBI" id="CHEBI:43474"/>
        <dbReference type="ChEBI" id="CHEBI:57305"/>
        <dbReference type="ChEBI" id="CHEBI:58681"/>
        <dbReference type="ChEBI" id="CHEBI:143788"/>
        <dbReference type="ChEBI" id="CHEBI:456216"/>
        <dbReference type="EC" id="6.3.4.13"/>
    </reaction>
</comment>
<dbReference type="FunFam" id="3.90.600.10:FF:000001">
    <property type="entry name" value="Trifunctional purine biosynthetic protein adenosine-3"/>
    <property type="match status" value="1"/>
</dbReference>
<evidence type="ECO:0000256" key="5">
    <source>
        <dbReference type="ARBA" id="ARBA00022598"/>
    </source>
</evidence>
<evidence type="ECO:0000256" key="11">
    <source>
        <dbReference type="ARBA" id="ARBA00038345"/>
    </source>
</evidence>
<gene>
    <name evidence="14 17" type="primary">purD</name>
    <name evidence="17" type="ORF">N5J77_19065</name>
</gene>
<keyword evidence="6" id="KW-0479">Metal-binding</keyword>
<evidence type="ECO:0000256" key="1">
    <source>
        <dbReference type="ARBA" id="ARBA00001936"/>
    </source>
</evidence>
<evidence type="ECO:0000313" key="17">
    <source>
        <dbReference type="EMBL" id="MDH2133237.1"/>
    </source>
</evidence>
<keyword evidence="9 15" id="KW-0067">ATP-binding</keyword>
<evidence type="ECO:0000259" key="16">
    <source>
        <dbReference type="PROSITE" id="PS50975"/>
    </source>
</evidence>
<dbReference type="InterPro" id="IPR011761">
    <property type="entry name" value="ATP-grasp"/>
</dbReference>
<dbReference type="SUPFAM" id="SSF51246">
    <property type="entry name" value="Rudiment single hybrid motif"/>
    <property type="match status" value="1"/>
</dbReference>
<dbReference type="NCBIfam" id="TIGR00877">
    <property type="entry name" value="purD"/>
    <property type="match status" value="1"/>
</dbReference>
<dbReference type="PROSITE" id="PS00184">
    <property type="entry name" value="GARS"/>
    <property type="match status" value="1"/>
</dbReference>
<dbReference type="Pfam" id="PF02843">
    <property type="entry name" value="GARS_C"/>
    <property type="match status" value="1"/>
</dbReference>
<evidence type="ECO:0000256" key="7">
    <source>
        <dbReference type="ARBA" id="ARBA00022741"/>
    </source>
</evidence>
<dbReference type="SUPFAM" id="SSF56059">
    <property type="entry name" value="Glutathione synthetase ATP-binding domain-like"/>
    <property type="match status" value="1"/>
</dbReference>
<dbReference type="InterPro" id="IPR013815">
    <property type="entry name" value="ATP_grasp_subdomain_1"/>
</dbReference>
<evidence type="ECO:0000256" key="10">
    <source>
        <dbReference type="ARBA" id="ARBA00023211"/>
    </source>
</evidence>
<evidence type="ECO:0000256" key="9">
    <source>
        <dbReference type="ARBA" id="ARBA00022840"/>
    </source>
</evidence>
<dbReference type="SMART" id="SM01210">
    <property type="entry name" value="GARS_C"/>
    <property type="match status" value="1"/>
</dbReference>
<evidence type="ECO:0000256" key="3">
    <source>
        <dbReference type="ARBA" id="ARBA00005174"/>
    </source>
</evidence>
<dbReference type="SMART" id="SM01209">
    <property type="entry name" value="GARS_A"/>
    <property type="match status" value="1"/>
</dbReference>
<evidence type="ECO:0000256" key="15">
    <source>
        <dbReference type="PROSITE-ProRule" id="PRU00409"/>
    </source>
</evidence>
<evidence type="ECO:0000256" key="8">
    <source>
        <dbReference type="ARBA" id="ARBA00022755"/>
    </source>
</evidence>
<dbReference type="HAMAP" id="MF_00138">
    <property type="entry name" value="GARS"/>
    <property type="match status" value="1"/>
</dbReference>
<dbReference type="GO" id="GO:0005524">
    <property type="term" value="F:ATP binding"/>
    <property type="evidence" value="ECO:0007669"/>
    <property type="project" value="UniProtKB-UniRule"/>
</dbReference>
<evidence type="ECO:0000313" key="18">
    <source>
        <dbReference type="Proteomes" id="UP001162318"/>
    </source>
</evidence>
<evidence type="ECO:0000256" key="6">
    <source>
        <dbReference type="ARBA" id="ARBA00022723"/>
    </source>
</evidence>
<keyword evidence="7 15" id="KW-0547">Nucleotide-binding</keyword>
<proteinExistence type="inferred from homology"/>
<evidence type="ECO:0000256" key="2">
    <source>
        <dbReference type="ARBA" id="ARBA00001946"/>
    </source>
</evidence>
<evidence type="ECO:0000256" key="13">
    <source>
        <dbReference type="ARBA" id="ARBA00042864"/>
    </source>
</evidence>
<evidence type="ECO:0000256" key="12">
    <source>
        <dbReference type="ARBA" id="ARBA00042242"/>
    </source>
</evidence>
<dbReference type="InterPro" id="IPR020562">
    <property type="entry name" value="PRibGlycinamide_synth_N"/>
</dbReference>
<dbReference type="GO" id="GO:0009113">
    <property type="term" value="P:purine nucleobase biosynthetic process"/>
    <property type="evidence" value="ECO:0007669"/>
    <property type="project" value="InterPro"/>
</dbReference>
<dbReference type="Pfam" id="PF01071">
    <property type="entry name" value="GARS_A"/>
    <property type="match status" value="1"/>
</dbReference>
<dbReference type="InterPro" id="IPR020560">
    <property type="entry name" value="PRibGlycinamide_synth_C-dom"/>
</dbReference>
<reference evidence="17" key="1">
    <citation type="submission" date="2022-09" db="EMBL/GenBank/DDBJ databases">
        <title>Intensive care unit water sources are persistently colonized with multi-drug resistant bacteria and are the site of extensive horizontal gene transfer of antibiotic resistance genes.</title>
        <authorList>
            <person name="Diorio-Toth L."/>
        </authorList>
    </citation>
    <scope>NUCLEOTIDE SEQUENCE</scope>
    <source>
        <strain evidence="17">GD03659</strain>
    </source>
</reference>
<feature type="domain" description="ATP-grasp" evidence="16">
    <location>
        <begin position="107"/>
        <end position="312"/>
    </location>
</feature>
<organism evidence="17 18">
    <name type="scientific">Sphingobium yanoikuyae</name>
    <name type="common">Sphingomonas yanoikuyae</name>
    <dbReference type="NCBI Taxonomy" id="13690"/>
    <lineage>
        <taxon>Bacteria</taxon>
        <taxon>Pseudomonadati</taxon>
        <taxon>Pseudomonadota</taxon>
        <taxon>Alphaproteobacteria</taxon>
        <taxon>Sphingomonadales</taxon>
        <taxon>Sphingomonadaceae</taxon>
        <taxon>Sphingobium</taxon>
    </lineage>
</organism>
<comment type="similarity">
    <text evidence="11 14">Belongs to the GARS family.</text>
</comment>
<protein>
    <recommendedName>
        <fullName evidence="4 14">Phosphoribosylamine--glycine ligase</fullName>
        <ecNumber evidence="4 14">6.3.4.13</ecNumber>
    </recommendedName>
    <alternativeName>
        <fullName evidence="14">GARS</fullName>
    </alternativeName>
    <alternativeName>
        <fullName evidence="13 14">Phosphoribosylglycinamide synthetase</fullName>
    </alternativeName>
    <alternativeName>
        <fullName evidence="12 14">glycinamide ribonucleotide synthetase</fullName>
    </alternativeName>
</protein>
<comment type="cofactor">
    <cofactor evidence="1">
        <name>Mn(2+)</name>
        <dbReference type="ChEBI" id="CHEBI:29035"/>
    </cofactor>
</comment>
<dbReference type="Gene3D" id="3.30.470.20">
    <property type="entry name" value="ATP-grasp fold, B domain"/>
    <property type="match status" value="1"/>
</dbReference>
<evidence type="ECO:0000256" key="14">
    <source>
        <dbReference type="HAMAP-Rule" id="MF_00138"/>
    </source>
</evidence>
<dbReference type="Pfam" id="PF02844">
    <property type="entry name" value="GARS_N"/>
    <property type="match status" value="1"/>
</dbReference>
<dbReference type="Gene3D" id="3.90.600.10">
    <property type="entry name" value="Phosphoribosylglycinamide synthetase, C-terminal domain"/>
    <property type="match status" value="1"/>
</dbReference>
<dbReference type="EC" id="6.3.4.13" evidence="4 14"/>
<dbReference type="Proteomes" id="UP001162318">
    <property type="component" value="Unassembled WGS sequence"/>
</dbReference>
<comment type="cofactor">
    <cofactor evidence="2">
        <name>Mg(2+)</name>
        <dbReference type="ChEBI" id="CHEBI:18420"/>
    </cofactor>
</comment>
<dbReference type="EMBL" id="JAOCKX010000031">
    <property type="protein sequence ID" value="MDH2133237.1"/>
    <property type="molecule type" value="Genomic_DNA"/>
</dbReference>
<accession>A0AA42WZN5</accession>
<name>A0AA42WZN5_SPHYA</name>
<keyword evidence="10" id="KW-0464">Manganese</keyword>
<dbReference type="InterPro" id="IPR020561">
    <property type="entry name" value="PRibGlycinamid_synth_ATP-grasp"/>
</dbReference>
<dbReference type="InterPro" id="IPR000115">
    <property type="entry name" value="PRibGlycinamide_synth"/>
</dbReference>
<dbReference type="InterPro" id="IPR016185">
    <property type="entry name" value="PreATP-grasp_dom_sf"/>
</dbReference>
<dbReference type="PANTHER" id="PTHR43472:SF1">
    <property type="entry name" value="PHOSPHORIBOSYLAMINE--GLYCINE LIGASE, CHLOROPLASTIC"/>
    <property type="match status" value="1"/>
</dbReference>